<evidence type="ECO:0000313" key="7">
    <source>
        <dbReference type="EMBL" id="RZC66093.1"/>
    </source>
</evidence>
<dbReference type="SUPFAM" id="SSF101941">
    <property type="entry name" value="NAC domain"/>
    <property type="match status" value="1"/>
</dbReference>
<evidence type="ECO:0000256" key="1">
    <source>
        <dbReference type="ARBA" id="ARBA00023015"/>
    </source>
</evidence>
<dbReference type="PANTHER" id="PTHR31719:SF43">
    <property type="entry name" value="NAC TRANSCRIPTION FACTOR 56"/>
    <property type="match status" value="1"/>
</dbReference>
<dbReference type="InterPro" id="IPR003441">
    <property type="entry name" value="NAC-dom"/>
</dbReference>
<dbReference type="AlphaFoldDB" id="A0A4Y7JYD9"/>
<dbReference type="EMBL" id="CM010720">
    <property type="protein sequence ID" value="RZC66093.1"/>
    <property type="molecule type" value="Genomic_DNA"/>
</dbReference>
<keyword evidence="8" id="KW-1185">Reference proteome</keyword>
<dbReference type="Pfam" id="PF02365">
    <property type="entry name" value="NAM"/>
    <property type="match status" value="1"/>
</dbReference>
<dbReference type="Proteomes" id="UP000316621">
    <property type="component" value="Chromosome 6"/>
</dbReference>
<sequence length="240" mass="27011">MTNSASILNNPIPYSGSDKVLVAYGKLVPIQMIVEFTPWGSSIKDLTTQQVISEGPKDVTIEELEPEHDTPPSPVTSAETDSAPPVNHTTCSPPLSISFNVPAPSMTTISQLGVHKPKKKETTDQLRAPAGFRFKPSDEVIIKHLLIPKIEGKPLPCDHIYETTELYGKEAQALEKTFHQGKEWYKRRASYDENLDDSLYFFIRLTKKWDKYRLINRIAGGGTWTEDNKVKVIYTDSTYK</sequence>
<evidence type="ECO:0000256" key="2">
    <source>
        <dbReference type="ARBA" id="ARBA00023125"/>
    </source>
</evidence>
<proteinExistence type="predicted"/>
<organism evidence="7 8">
    <name type="scientific">Papaver somniferum</name>
    <name type="common">Opium poppy</name>
    <dbReference type="NCBI Taxonomy" id="3469"/>
    <lineage>
        <taxon>Eukaryota</taxon>
        <taxon>Viridiplantae</taxon>
        <taxon>Streptophyta</taxon>
        <taxon>Embryophyta</taxon>
        <taxon>Tracheophyta</taxon>
        <taxon>Spermatophyta</taxon>
        <taxon>Magnoliopsida</taxon>
        <taxon>Ranunculales</taxon>
        <taxon>Papaveraceae</taxon>
        <taxon>Papaveroideae</taxon>
        <taxon>Papaver</taxon>
    </lineage>
</organism>
<keyword evidence="2" id="KW-0238">DNA-binding</keyword>
<evidence type="ECO:0000256" key="3">
    <source>
        <dbReference type="ARBA" id="ARBA00023163"/>
    </source>
</evidence>
<evidence type="ECO:0000256" key="5">
    <source>
        <dbReference type="SAM" id="MobiDB-lite"/>
    </source>
</evidence>
<protein>
    <recommendedName>
        <fullName evidence="6">NAC domain-containing protein</fullName>
    </recommendedName>
</protein>
<dbReference type="GO" id="GO:0006355">
    <property type="term" value="P:regulation of DNA-templated transcription"/>
    <property type="evidence" value="ECO:0007669"/>
    <property type="project" value="InterPro"/>
</dbReference>
<reference evidence="7 8" key="1">
    <citation type="journal article" date="2018" name="Science">
        <title>The opium poppy genome and morphinan production.</title>
        <authorList>
            <person name="Guo L."/>
            <person name="Winzer T."/>
            <person name="Yang X."/>
            <person name="Li Y."/>
            <person name="Ning Z."/>
            <person name="He Z."/>
            <person name="Teodor R."/>
            <person name="Lu Y."/>
            <person name="Bowser T.A."/>
            <person name="Graham I.A."/>
            <person name="Ye K."/>
        </authorList>
    </citation>
    <scope>NUCLEOTIDE SEQUENCE [LARGE SCALE GENOMIC DNA]</scope>
    <source>
        <strain evidence="8">cv. HN1</strain>
        <tissue evidence="7">Leaves</tissue>
    </source>
</reference>
<name>A0A4Y7JYD9_PAPSO</name>
<evidence type="ECO:0000313" key="8">
    <source>
        <dbReference type="Proteomes" id="UP000316621"/>
    </source>
</evidence>
<gene>
    <name evidence="7" type="ORF">C5167_009777</name>
</gene>
<evidence type="ECO:0000256" key="4">
    <source>
        <dbReference type="ARBA" id="ARBA00023242"/>
    </source>
</evidence>
<accession>A0A4Y7JYD9</accession>
<dbReference type="PROSITE" id="PS51005">
    <property type="entry name" value="NAC"/>
    <property type="match status" value="1"/>
</dbReference>
<dbReference type="InterPro" id="IPR036093">
    <property type="entry name" value="NAC_dom_sf"/>
</dbReference>
<keyword evidence="4" id="KW-0539">Nucleus</keyword>
<dbReference type="PANTHER" id="PTHR31719">
    <property type="entry name" value="NAC TRANSCRIPTION FACTOR 56"/>
    <property type="match status" value="1"/>
</dbReference>
<dbReference type="GO" id="GO:0003677">
    <property type="term" value="F:DNA binding"/>
    <property type="evidence" value="ECO:0007669"/>
    <property type="project" value="UniProtKB-KW"/>
</dbReference>
<feature type="domain" description="NAC" evidence="6">
    <location>
        <begin position="128"/>
        <end position="240"/>
    </location>
</feature>
<dbReference type="Gene3D" id="2.170.150.80">
    <property type="entry name" value="NAC domain"/>
    <property type="match status" value="1"/>
</dbReference>
<keyword evidence="3" id="KW-0804">Transcription</keyword>
<feature type="region of interest" description="Disordered" evidence="5">
    <location>
        <begin position="61"/>
        <end position="91"/>
    </location>
</feature>
<keyword evidence="1" id="KW-0805">Transcription regulation</keyword>
<evidence type="ECO:0000259" key="6">
    <source>
        <dbReference type="PROSITE" id="PS51005"/>
    </source>
</evidence>
<dbReference type="Gramene" id="RZC66093">
    <property type="protein sequence ID" value="RZC66093"/>
    <property type="gene ID" value="C5167_009777"/>
</dbReference>